<protein>
    <submittedName>
        <fullName evidence="1">Uncharacterized protein</fullName>
    </submittedName>
</protein>
<reference evidence="1 2" key="1">
    <citation type="submission" date="2020-07" db="EMBL/GenBank/DDBJ databases">
        <title>Updated taxonomy of Pectobacterium genus in the CIRM-CFBP bacterial collection: when new species reveal old endemic population.</title>
        <authorList>
            <person name="Pedron J."/>
            <person name="Barny M.A."/>
            <person name="Portier P."/>
        </authorList>
    </citation>
    <scope>NUCLEOTIDE SEQUENCE [LARGE SCALE GENOMIC DNA]</scope>
    <source>
        <strain evidence="1 2">CFBP5669</strain>
    </source>
</reference>
<dbReference type="RefSeq" id="WP_130587518.1">
    <property type="nucleotide sequence ID" value="NZ_CAKLID010000011.1"/>
</dbReference>
<dbReference type="AlphaFoldDB" id="A0AAW3RPU6"/>
<proteinExistence type="predicted"/>
<accession>A0AAW3RPU6</accession>
<gene>
    <name evidence="1" type="ORF">H0253_04800</name>
</gene>
<evidence type="ECO:0000313" key="2">
    <source>
        <dbReference type="Proteomes" id="UP000584405"/>
    </source>
</evidence>
<dbReference type="Proteomes" id="UP000584405">
    <property type="component" value="Unassembled WGS sequence"/>
</dbReference>
<comment type="caution">
    <text evidence="1">The sequence shown here is derived from an EMBL/GenBank/DDBJ whole genome shotgun (WGS) entry which is preliminary data.</text>
</comment>
<name>A0AAW3RPU6_9GAMM</name>
<dbReference type="EMBL" id="JACDRT010000003">
    <property type="protein sequence ID" value="MBA0158159.1"/>
    <property type="molecule type" value="Genomic_DNA"/>
</dbReference>
<evidence type="ECO:0000313" key="1">
    <source>
        <dbReference type="EMBL" id="MBA0158159.1"/>
    </source>
</evidence>
<organism evidence="1 2">
    <name type="scientific">Pectobacterium versatile</name>
    <dbReference type="NCBI Taxonomy" id="2488639"/>
    <lineage>
        <taxon>Bacteria</taxon>
        <taxon>Pseudomonadati</taxon>
        <taxon>Pseudomonadota</taxon>
        <taxon>Gammaproteobacteria</taxon>
        <taxon>Enterobacterales</taxon>
        <taxon>Pectobacteriaceae</taxon>
        <taxon>Pectobacterium</taxon>
    </lineage>
</organism>
<sequence length="107" mass="12048">MVNKFGSGTVEAGQSINAKFSTYTHERKDNFVIETSNEVVLSVEEPDVRSVDGVFIITDTGRKNGFEMVNGEPVQRLVEGSHSIIDILRAAETSETSIRRWWQNFLQ</sequence>